<dbReference type="InterPro" id="IPR014043">
    <property type="entry name" value="Acyl_transferase_dom"/>
</dbReference>
<evidence type="ECO:0000256" key="8">
    <source>
        <dbReference type="SAM" id="MobiDB-lite"/>
    </source>
</evidence>
<dbReference type="InterPro" id="IPR020806">
    <property type="entry name" value="PKS_PP-bd"/>
</dbReference>
<dbReference type="Pfam" id="PF00550">
    <property type="entry name" value="PP-binding"/>
    <property type="match status" value="1"/>
</dbReference>
<feature type="domain" description="Ketosynthase family 3 (KS3)" evidence="10">
    <location>
        <begin position="10"/>
        <end position="436"/>
    </location>
</feature>
<dbReference type="InterPro" id="IPR049900">
    <property type="entry name" value="PKS_mFAS_DH"/>
</dbReference>
<evidence type="ECO:0000259" key="9">
    <source>
        <dbReference type="PROSITE" id="PS50075"/>
    </source>
</evidence>
<dbReference type="Gene3D" id="3.30.70.3290">
    <property type="match status" value="1"/>
</dbReference>
<dbReference type="SUPFAM" id="SSF53901">
    <property type="entry name" value="Thiolase-like"/>
    <property type="match status" value="1"/>
</dbReference>
<keyword evidence="3" id="KW-0597">Phosphoprotein</keyword>
<reference evidence="13" key="1">
    <citation type="journal article" date="2019" name="Int. J. Syst. Evol. Microbiol.">
        <title>The Global Catalogue of Microorganisms (GCM) 10K type strain sequencing project: providing services to taxonomists for standard genome sequencing and annotation.</title>
        <authorList>
            <consortium name="The Broad Institute Genomics Platform"/>
            <consortium name="The Broad Institute Genome Sequencing Center for Infectious Disease"/>
            <person name="Wu L."/>
            <person name="Ma J."/>
        </authorList>
    </citation>
    <scope>NUCLEOTIDE SEQUENCE [LARGE SCALE GENOMIC DNA]</scope>
    <source>
        <strain evidence="13">CGMCC 4.7131</strain>
    </source>
</reference>
<dbReference type="SMART" id="SM00826">
    <property type="entry name" value="PKS_DH"/>
    <property type="match status" value="1"/>
</dbReference>
<evidence type="ECO:0000256" key="1">
    <source>
        <dbReference type="ARBA" id="ARBA00004792"/>
    </source>
</evidence>
<dbReference type="SMART" id="SM00822">
    <property type="entry name" value="PKS_KR"/>
    <property type="match status" value="1"/>
</dbReference>
<sequence>MPDVPAHPEHEPVAVIGIACRLPGGIDSPEQLWERLSNGEPVVGDLPAGRWAEAADRGGAAARRILDGTPSRGAYRADIAGFDAGFFGVPADEAAMMDPQHRMALEVAWEALEHAGVPAHGLSGSDTGVYVGVGADDYGRRVLEDLPGIRAWSGIGASPCGAANRVSHALDLRGPSAVIDTACSSSLVAVHTACQALRARECRLALAGGVMLVAGPGLAVTLARAGATSPDGRSKPFDAAADGYGRGEGCVIAVLKPLADARRDGDRVLAVIRGSAVGQDGRTPGIMAPSASAQEAVLRAACRAAGIAPGDVDYVEAHGTGTRAGDPVEAEALAAVHGAVRAAGDPLLIGSVKGLIGHLEAASGAAGLLTCVLALRHGRLPATPGVAGPSPAIPWASSGLRLVTEERPWPARGPRRRAGVSSYGYGGTLAHLIVEQAPVPSGRAPGRRARGLFPLSGASAGHLRANAERLAGYTAARPGLALADVGRTLAVHRSHLAHRAAVAAGTGEELLTALRGLAGKDERECAPAAPLGDAVWVFSGHGAQWPGMGRTLLAEEPAFARVLDRIDAVFRQEAGFSPRGALEAADLGGTGRVQALTVAVQLGLAAVWRSYGFRPAAVIGHSVGEIAAAAVAGVLDEADAARLACRRAALVRTAAGDGAMVLVPLSFRDAARRIASEGVTDVWAAIDASPAGCVLSGRADALARLTAAWARHGTAARTVASDTAFHTPLLDPLTAPLESACADLTVRPPRLPLYTTALPRPRDGAPRDGAYWAVNLRAPVRLRPAVEAAWWDGHHAFVEVSTHPVVAHSVAETLAGVHAGGRPRPVVAHTLRRDAPERATLLANAAALYGAGVELDWTAHHTEGGLTDLPATAWRRTRHWAAPSGTGGSSRAGHDPAGHTLLGEHTAGPGLGPLHLWQTRLDTADRPYPGDHPVAGTEVVPAAVLLHTLARATAAAGESPGPGSRATAPDGENPGLGCLTGVRLAVPVAVEAPRDVRVTLRSDVLRLCSRLAAREDGAGPGAWLTHTTARATSCAHDALPPLTGPGPQARVEDPSLVTGRLAELGVPSMGFAWTVKELVRAQESAYAVVTAPTGRPRTWAALWDAAFSTASVCLPGPPRLRMPAALATACLADRGTVPEEAVLVIRLRPGTDDTVDLDLVGPEGRIRVRMRGLRYACPAPDQARDGGTVFVTARRPLPPQPDARPPRRVVAVGSEPGFARALGAERLPGPEGLRAGPGDVVLVAPPPDGGPGCDRAALEQVRLLARTAAALAGHGAPAALWAVTRGARTPGDVRAVAQGALWGLGRTLAGELPHLWRGVIDLPSRPGPDDLAALTGLLGRTGVEDVVSVEAGTAWSTRLVPAPPVPDGGPRCRPDGTYLITGGLGVLGLRTAAWLTGRGARRLVLLGRAGLPARRDWDGLPPGARSGRVAAVRDLERAGATVRVVAADVCDEAALRRALDPDALGLPPVRGVVHAAGVTAGGPLPDADGPVWERVMRAKTTGALALHRLFPPGSVDFFVLYSSAGQLLHLPGQGPYAAANAFLDALARHRRTGGHRDTLSLAWTSWRGLGMAAGADTVTAELRARGTDALDGEEALEAWGGADAGLHGELAVFRLAEQDPPLVPPLLRELRSRTGHAAGPARSAAPGPSWRQLPAGRRYEVLLEEVRRSAARVLGGEPAGVAAHHALSELGLDSLRAVAFRTDLERRLAVPLPPTLLWNRPAAADIATYLTELAEQAEPAEQTEPPQGPARAKE</sequence>
<feature type="region of interest" description="C-terminal hotdog fold" evidence="7">
    <location>
        <begin position="1049"/>
        <end position="1184"/>
    </location>
</feature>
<evidence type="ECO:0000256" key="4">
    <source>
        <dbReference type="ARBA" id="ARBA00022679"/>
    </source>
</evidence>
<keyword evidence="13" id="KW-1185">Reference proteome</keyword>
<dbReference type="InterPro" id="IPR057326">
    <property type="entry name" value="KR_dom"/>
</dbReference>
<feature type="domain" description="PKS/mFAS DH" evidence="11">
    <location>
        <begin position="899"/>
        <end position="1184"/>
    </location>
</feature>
<dbReference type="PROSITE" id="PS52004">
    <property type="entry name" value="KS3_2"/>
    <property type="match status" value="1"/>
</dbReference>
<feature type="compositionally biased region" description="Low complexity" evidence="8">
    <location>
        <begin position="1733"/>
        <end position="1745"/>
    </location>
</feature>
<comment type="pathway">
    <text evidence="1">Antibiotic biosynthesis.</text>
</comment>
<dbReference type="InterPro" id="IPR050091">
    <property type="entry name" value="PKS_NRPS_Biosynth_Enz"/>
</dbReference>
<dbReference type="CDD" id="cd00833">
    <property type="entry name" value="PKS"/>
    <property type="match status" value="1"/>
</dbReference>
<dbReference type="InterPro" id="IPR032821">
    <property type="entry name" value="PKS_assoc"/>
</dbReference>
<keyword evidence="5" id="KW-0045">Antibiotic biosynthesis</keyword>
<dbReference type="Gene3D" id="3.40.47.10">
    <property type="match status" value="1"/>
</dbReference>
<evidence type="ECO:0000313" key="13">
    <source>
        <dbReference type="Proteomes" id="UP001596035"/>
    </source>
</evidence>
<dbReference type="InterPro" id="IPR016036">
    <property type="entry name" value="Malonyl_transacylase_ACP-bd"/>
</dbReference>
<dbReference type="PANTHER" id="PTHR43775:SF37">
    <property type="entry name" value="SI:DKEY-61P9.11"/>
    <property type="match status" value="1"/>
</dbReference>
<feature type="region of interest" description="Disordered" evidence="8">
    <location>
        <begin position="1733"/>
        <end position="1754"/>
    </location>
</feature>
<proteinExistence type="predicted"/>
<keyword evidence="6" id="KW-0012">Acyltransferase</keyword>
<evidence type="ECO:0000259" key="10">
    <source>
        <dbReference type="PROSITE" id="PS52004"/>
    </source>
</evidence>
<keyword evidence="4" id="KW-0808">Transferase</keyword>
<dbReference type="InterPro" id="IPR014031">
    <property type="entry name" value="Ketoacyl_synth_C"/>
</dbReference>
<evidence type="ECO:0000256" key="7">
    <source>
        <dbReference type="PROSITE-ProRule" id="PRU01363"/>
    </source>
</evidence>
<dbReference type="Pfam" id="PF16197">
    <property type="entry name" value="KAsynt_C_assoc"/>
    <property type="match status" value="1"/>
</dbReference>
<gene>
    <name evidence="12" type="ORF">ACFPWV_19025</name>
</gene>
<dbReference type="PROSITE" id="PS50075">
    <property type="entry name" value="CARRIER"/>
    <property type="match status" value="1"/>
</dbReference>
<dbReference type="Gene3D" id="3.40.366.10">
    <property type="entry name" value="Malonyl-Coenzyme A Acyl Carrier Protein, domain 2"/>
    <property type="match status" value="1"/>
</dbReference>
<dbReference type="InterPro" id="IPR014030">
    <property type="entry name" value="Ketoacyl_synth_N"/>
</dbReference>
<dbReference type="InterPro" id="IPR020807">
    <property type="entry name" value="PKS_DH"/>
</dbReference>
<feature type="region of interest" description="N-terminal hotdog fold" evidence="7">
    <location>
        <begin position="899"/>
        <end position="1038"/>
    </location>
</feature>
<dbReference type="Proteomes" id="UP001596035">
    <property type="component" value="Unassembled WGS sequence"/>
</dbReference>
<dbReference type="PANTHER" id="PTHR43775">
    <property type="entry name" value="FATTY ACID SYNTHASE"/>
    <property type="match status" value="1"/>
</dbReference>
<dbReference type="SMART" id="SM00823">
    <property type="entry name" value="PKS_PP"/>
    <property type="match status" value="1"/>
</dbReference>
<dbReference type="CDD" id="cd08955">
    <property type="entry name" value="KR_2_FAS_SDR_x"/>
    <property type="match status" value="1"/>
</dbReference>
<dbReference type="InterPro" id="IPR001227">
    <property type="entry name" value="Ac_transferase_dom_sf"/>
</dbReference>
<feature type="region of interest" description="Disordered" evidence="8">
    <location>
        <begin position="954"/>
        <end position="974"/>
    </location>
</feature>
<evidence type="ECO:0000256" key="2">
    <source>
        <dbReference type="ARBA" id="ARBA00022450"/>
    </source>
</evidence>
<dbReference type="Gene3D" id="3.40.50.720">
    <property type="entry name" value="NAD(P)-binding Rossmann-like Domain"/>
    <property type="match status" value="1"/>
</dbReference>
<evidence type="ECO:0000256" key="3">
    <source>
        <dbReference type="ARBA" id="ARBA00022553"/>
    </source>
</evidence>
<comment type="caution">
    <text evidence="12">The sequence shown here is derived from an EMBL/GenBank/DDBJ whole genome shotgun (WGS) entry which is preliminary data.</text>
</comment>
<dbReference type="SMART" id="SM01294">
    <property type="entry name" value="PKS_PP_betabranch"/>
    <property type="match status" value="1"/>
</dbReference>
<dbReference type="InterPro" id="IPR009081">
    <property type="entry name" value="PP-bd_ACP"/>
</dbReference>
<feature type="active site" description="Proton acceptor; for dehydratase activity" evidence="7">
    <location>
        <position position="932"/>
    </location>
</feature>
<protein>
    <submittedName>
        <fullName evidence="12">Type I polyketide synthase</fullName>
    </submittedName>
</protein>
<feature type="domain" description="Carrier" evidence="9">
    <location>
        <begin position="1657"/>
        <end position="1734"/>
    </location>
</feature>
<dbReference type="SUPFAM" id="SSF51735">
    <property type="entry name" value="NAD(P)-binding Rossmann-fold domains"/>
    <property type="match status" value="2"/>
</dbReference>
<dbReference type="PROSITE" id="PS00606">
    <property type="entry name" value="KS3_1"/>
    <property type="match status" value="1"/>
</dbReference>
<dbReference type="InterPro" id="IPR020841">
    <property type="entry name" value="PKS_Beta-ketoAc_synthase_dom"/>
</dbReference>
<dbReference type="InterPro" id="IPR049552">
    <property type="entry name" value="PKS_DH_N"/>
</dbReference>
<dbReference type="Pfam" id="PF21089">
    <property type="entry name" value="PKS_DH_N"/>
    <property type="match status" value="1"/>
</dbReference>
<dbReference type="Gene3D" id="3.10.129.110">
    <property type="entry name" value="Polyketide synthase dehydratase"/>
    <property type="match status" value="1"/>
</dbReference>
<dbReference type="SUPFAM" id="SSF47336">
    <property type="entry name" value="ACP-like"/>
    <property type="match status" value="1"/>
</dbReference>
<dbReference type="SMART" id="SM00827">
    <property type="entry name" value="PKS_AT"/>
    <property type="match status" value="1"/>
</dbReference>
<dbReference type="SMART" id="SM00825">
    <property type="entry name" value="PKS_KS"/>
    <property type="match status" value="1"/>
</dbReference>
<evidence type="ECO:0000256" key="5">
    <source>
        <dbReference type="ARBA" id="ARBA00023194"/>
    </source>
</evidence>
<dbReference type="SUPFAM" id="SSF55048">
    <property type="entry name" value="Probable ACP-binding domain of malonyl-CoA ACP transacylase"/>
    <property type="match status" value="1"/>
</dbReference>
<accession>A0ABW0DVU7</accession>
<dbReference type="InterPro" id="IPR013968">
    <property type="entry name" value="PKS_KR"/>
</dbReference>
<dbReference type="Pfam" id="PF08659">
    <property type="entry name" value="KR"/>
    <property type="match status" value="1"/>
</dbReference>
<dbReference type="EMBL" id="JBHSKN010000016">
    <property type="protein sequence ID" value="MFC5241980.1"/>
    <property type="molecule type" value="Genomic_DNA"/>
</dbReference>
<dbReference type="SUPFAM" id="SSF52151">
    <property type="entry name" value="FabD/lysophospholipase-like"/>
    <property type="match status" value="1"/>
</dbReference>
<keyword evidence="2" id="KW-0596">Phosphopantetheine</keyword>
<evidence type="ECO:0000313" key="12">
    <source>
        <dbReference type="EMBL" id="MFC5241980.1"/>
    </source>
</evidence>
<dbReference type="PROSITE" id="PS52019">
    <property type="entry name" value="PKS_MFAS_DH"/>
    <property type="match status" value="1"/>
</dbReference>
<feature type="active site" description="Proton donor; for dehydratase activity" evidence="7">
    <location>
        <position position="1104"/>
    </location>
</feature>
<dbReference type="InterPro" id="IPR016039">
    <property type="entry name" value="Thiolase-like"/>
</dbReference>
<name>A0ABW0DVU7_9ACTN</name>
<dbReference type="Pfam" id="PF00698">
    <property type="entry name" value="Acyl_transf_1"/>
    <property type="match status" value="1"/>
</dbReference>
<dbReference type="InterPro" id="IPR042104">
    <property type="entry name" value="PKS_dehydratase_sf"/>
</dbReference>
<dbReference type="InterPro" id="IPR016035">
    <property type="entry name" value="Acyl_Trfase/lysoPLipase"/>
</dbReference>
<dbReference type="Pfam" id="PF00109">
    <property type="entry name" value="ketoacyl-synt"/>
    <property type="match status" value="1"/>
</dbReference>
<dbReference type="Gene3D" id="1.10.1200.10">
    <property type="entry name" value="ACP-like"/>
    <property type="match status" value="1"/>
</dbReference>
<dbReference type="InterPro" id="IPR036291">
    <property type="entry name" value="NAD(P)-bd_dom_sf"/>
</dbReference>
<evidence type="ECO:0000259" key="11">
    <source>
        <dbReference type="PROSITE" id="PS52019"/>
    </source>
</evidence>
<dbReference type="InterPro" id="IPR018201">
    <property type="entry name" value="Ketoacyl_synth_AS"/>
</dbReference>
<evidence type="ECO:0000256" key="6">
    <source>
        <dbReference type="ARBA" id="ARBA00023315"/>
    </source>
</evidence>
<organism evidence="12 13">
    <name type="scientific">Streptomyces atrovirens</name>
    <dbReference type="NCBI Taxonomy" id="285556"/>
    <lineage>
        <taxon>Bacteria</taxon>
        <taxon>Bacillati</taxon>
        <taxon>Actinomycetota</taxon>
        <taxon>Actinomycetes</taxon>
        <taxon>Kitasatosporales</taxon>
        <taxon>Streptomycetaceae</taxon>
        <taxon>Streptomyces</taxon>
    </lineage>
</organism>
<dbReference type="InterPro" id="IPR036736">
    <property type="entry name" value="ACP-like_sf"/>
</dbReference>
<dbReference type="RefSeq" id="WP_344560380.1">
    <property type="nucleotide sequence ID" value="NZ_BAAATG010000017.1"/>
</dbReference>
<dbReference type="Pfam" id="PF02801">
    <property type="entry name" value="Ketoacyl-synt_C"/>
    <property type="match status" value="1"/>
</dbReference>